<evidence type="ECO:0000259" key="1">
    <source>
        <dbReference type="Pfam" id="PF12674"/>
    </source>
</evidence>
<evidence type="ECO:0000313" key="3">
    <source>
        <dbReference type="Proteomes" id="UP000286990"/>
    </source>
</evidence>
<reference evidence="3" key="1">
    <citation type="submission" date="2018-12" db="EMBL/GenBank/DDBJ databases">
        <title>Maribacter lutimaris sp. nov., isolated from marine sediment.</title>
        <authorList>
            <person name="Kim K.K."/>
        </authorList>
    </citation>
    <scope>NUCLEOTIDE SEQUENCE [LARGE SCALE GENOMIC DNA]</scope>
    <source>
        <strain evidence="3">PoM-212</strain>
    </source>
</reference>
<gene>
    <name evidence="2" type="ORF">DZC72_08580</name>
</gene>
<dbReference type="OrthoDB" id="9801008at2"/>
<dbReference type="Pfam" id="PF12674">
    <property type="entry name" value="Zn_ribbon_2"/>
    <property type="match status" value="1"/>
</dbReference>
<dbReference type="RefSeq" id="WP_125222399.1">
    <property type="nucleotide sequence ID" value="NZ_QUSX01000001.1"/>
</dbReference>
<dbReference type="AlphaFoldDB" id="A0A426RNM1"/>
<feature type="domain" description="Putative zinc ribbon" evidence="1">
    <location>
        <begin position="9"/>
        <end position="54"/>
    </location>
</feature>
<name>A0A426RNM1_9FLAO</name>
<protein>
    <recommendedName>
        <fullName evidence="1">Putative zinc ribbon domain-containing protein</fullName>
    </recommendedName>
</protein>
<accession>A0A426RNM1</accession>
<dbReference type="EMBL" id="QUSX01000001">
    <property type="protein sequence ID" value="RRQ50577.1"/>
    <property type="molecule type" value="Genomic_DNA"/>
</dbReference>
<dbReference type="InterPro" id="IPR025868">
    <property type="entry name" value="Zn_ribbon_dom_put"/>
</dbReference>
<evidence type="ECO:0000313" key="2">
    <source>
        <dbReference type="EMBL" id="RRQ50577.1"/>
    </source>
</evidence>
<organism evidence="2 3">
    <name type="scientific">Maribacter algicola</name>
    <dbReference type="NCBI Taxonomy" id="2498892"/>
    <lineage>
        <taxon>Bacteria</taxon>
        <taxon>Pseudomonadati</taxon>
        <taxon>Bacteroidota</taxon>
        <taxon>Flavobacteriia</taxon>
        <taxon>Flavobacteriales</taxon>
        <taxon>Flavobacteriaceae</taxon>
        <taxon>Maribacter</taxon>
    </lineage>
</organism>
<keyword evidence="3" id="KW-1185">Reference proteome</keyword>
<proteinExistence type="predicted"/>
<dbReference type="Proteomes" id="UP000286990">
    <property type="component" value="Unassembled WGS sequence"/>
</dbReference>
<sequence length="56" mass="6406">MKTSVENNLCQSCGMPMYHLSDFGTNEDDTINTDYCHFCFIKGIFIDHGISLEQKI</sequence>
<comment type="caution">
    <text evidence="2">The sequence shown here is derived from an EMBL/GenBank/DDBJ whole genome shotgun (WGS) entry which is preliminary data.</text>
</comment>